<dbReference type="InterPro" id="IPR006461">
    <property type="entry name" value="PLAC_motif_containing"/>
</dbReference>
<accession>A0A9Q1L006</accession>
<name>A0A9Q1L006_9CARY</name>
<evidence type="ECO:0000313" key="4">
    <source>
        <dbReference type="Proteomes" id="UP001153076"/>
    </source>
</evidence>
<feature type="region of interest" description="Disordered" evidence="1">
    <location>
        <begin position="39"/>
        <end position="64"/>
    </location>
</feature>
<sequence length="222" mass="24871">MDQNEYTLDEEDQKVQQVVLKSNHFQLLDVTETAAVACETEKDSPVKDSESTEAKYPDENESYYDKSLKKSETFRCEQNGSSGPALAPLRKVSGPPIPFLQGVICSSVKVHAKVKIGRLICWTVVLKLVFVCFKIFFCPCGTFATISTVTNNRYISSTEACNDLVAFSLILSCCWYTCGVQVKLRKMLNITGGMFDDFLSHFMCYCCALVTRMARSGNHFIL</sequence>
<dbReference type="OrthoDB" id="1045822at2759"/>
<reference evidence="3" key="1">
    <citation type="submission" date="2022-04" db="EMBL/GenBank/DDBJ databases">
        <title>Carnegiea gigantea Genome sequencing and assembly v2.</title>
        <authorList>
            <person name="Copetti D."/>
            <person name="Sanderson M.J."/>
            <person name="Burquez A."/>
            <person name="Wojciechowski M.F."/>
        </authorList>
    </citation>
    <scope>NUCLEOTIDE SEQUENCE</scope>
    <source>
        <strain evidence="3">SGP5-SGP5p</strain>
        <tissue evidence="3">Aerial part</tissue>
    </source>
</reference>
<organism evidence="3 4">
    <name type="scientific">Carnegiea gigantea</name>
    <dbReference type="NCBI Taxonomy" id="171969"/>
    <lineage>
        <taxon>Eukaryota</taxon>
        <taxon>Viridiplantae</taxon>
        <taxon>Streptophyta</taxon>
        <taxon>Embryophyta</taxon>
        <taxon>Tracheophyta</taxon>
        <taxon>Spermatophyta</taxon>
        <taxon>Magnoliopsida</taxon>
        <taxon>eudicotyledons</taxon>
        <taxon>Gunneridae</taxon>
        <taxon>Pentapetalae</taxon>
        <taxon>Caryophyllales</taxon>
        <taxon>Cactineae</taxon>
        <taxon>Cactaceae</taxon>
        <taxon>Cactoideae</taxon>
        <taxon>Echinocereeae</taxon>
        <taxon>Carnegiea</taxon>
    </lineage>
</organism>
<evidence type="ECO:0000313" key="3">
    <source>
        <dbReference type="EMBL" id="KAJ8451911.1"/>
    </source>
</evidence>
<dbReference type="NCBIfam" id="TIGR01571">
    <property type="entry name" value="A_thal_Cys_rich"/>
    <property type="match status" value="1"/>
</dbReference>
<protein>
    <submittedName>
        <fullName evidence="3">Uncharacterized protein</fullName>
    </submittedName>
</protein>
<dbReference type="EMBL" id="JAKOGI010000007">
    <property type="protein sequence ID" value="KAJ8451911.1"/>
    <property type="molecule type" value="Genomic_DNA"/>
</dbReference>
<gene>
    <name evidence="3" type="ORF">Cgig2_007394</name>
</gene>
<keyword evidence="2" id="KW-0472">Membrane</keyword>
<comment type="caution">
    <text evidence="3">The sequence shown here is derived from an EMBL/GenBank/DDBJ whole genome shotgun (WGS) entry which is preliminary data.</text>
</comment>
<feature type="transmembrane region" description="Helical" evidence="2">
    <location>
        <begin position="164"/>
        <end position="184"/>
    </location>
</feature>
<evidence type="ECO:0000256" key="2">
    <source>
        <dbReference type="SAM" id="Phobius"/>
    </source>
</evidence>
<keyword evidence="2" id="KW-1133">Transmembrane helix</keyword>
<evidence type="ECO:0000256" key="1">
    <source>
        <dbReference type="SAM" id="MobiDB-lite"/>
    </source>
</evidence>
<dbReference type="AlphaFoldDB" id="A0A9Q1L006"/>
<feature type="transmembrane region" description="Helical" evidence="2">
    <location>
        <begin position="119"/>
        <end position="144"/>
    </location>
</feature>
<keyword evidence="4" id="KW-1185">Reference proteome</keyword>
<dbReference type="PANTHER" id="PTHR46604">
    <property type="entry name" value="PROTEIN MID1-COMPLEMENTING ACTIVITY 1"/>
    <property type="match status" value="1"/>
</dbReference>
<dbReference type="Proteomes" id="UP001153076">
    <property type="component" value="Unassembled WGS sequence"/>
</dbReference>
<dbReference type="Pfam" id="PF04749">
    <property type="entry name" value="PLAC8"/>
    <property type="match status" value="1"/>
</dbReference>
<proteinExistence type="predicted"/>
<keyword evidence="2" id="KW-0812">Transmembrane</keyword>
<dbReference type="PANTHER" id="PTHR46604:SF3">
    <property type="entry name" value="PROTEIN MID1-COMPLEMENTING ACTIVITY 1"/>
    <property type="match status" value="1"/>
</dbReference>